<keyword evidence="1" id="KW-0813">Transport</keyword>
<evidence type="ECO:0000313" key="5">
    <source>
        <dbReference type="EMBL" id="ADK83114.1"/>
    </source>
</evidence>
<evidence type="ECO:0000259" key="4">
    <source>
        <dbReference type="PROSITE" id="PS50893"/>
    </source>
</evidence>
<evidence type="ECO:0000313" key="6">
    <source>
        <dbReference type="Proteomes" id="UP000002318"/>
    </source>
</evidence>
<dbReference type="InterPro" id="IPR017871">
    <property type="entry name" value="ABC_transporter-like_CS"/>
</dbReference>
<name>E1R9E5_SEDSS</name>
<gene>
    <name evidence="5" type="ordered locus">Spirs_4030</name>
</gene>
<dbReference type="Pfam" id="PF00005">
    <property type="entry name" value="ABC_tran"/>
    <property type="match status" value="1"/>
</dbReference>
<evidence type="ECO:0000256" key="3">
    <source>
        <dbReference type="ARBA" id="ARBA00022840"/>
    </source>
</evidence>
<keyword evidence="6" id="KW-1185">Reference proteome</keyword>
<dbReference type="PROSITE" id="PS00211">
    <property type="entry name" value="ABC_TRANSPORTER_1"/>
    <property type="match status" value="1"/>
</dbReference>
<sequence length="259" mass="28829">MAKIIHISGLKKRFGANIVLDGIDLDFEAKKVTAIIGQSGTGKSVLLKTVNGILQADEGSIALDGKPMEAMEEKELLEARRRFGYLFQNAALFDSMTVEQNIAFPLREMLGIKDRKKIRERVREMLSWVDLEGIEKKFPAELSGGMRKRVGFARTLAPEPDILLFDEPTTGLDPVLSESINELISRVNRELGMTCIVISHDIAGMFAYADTIAFLADGKIAAKGKPGELARSNHPVLRKFLEYSFTNFDAYEDNQCRDS</sequence>
<dbReference type="InterPro" id="IPR003439">
    <property type="entry name" value="ABC_transporter-like_ATP-bd"/>
</dbReference>
<dbReference type="EMBL" id="CP002116">
    <property type="protein sequence ID" value="ADK83114.1"/>
    <property type="molecule type" value="Genomic_DNA"/>
</dbReference>
<dbReference type="STRING" id="573413.Spirs_4030"/>
<dbReference type="GO" id="GO:0005524">
    <property type="term" value="F:ATP binding"/>
    <property type="evidence" value="ECO:0007669"/>
    <property type="project" value="UniProtKB-KW"/>
</dbReference>
<dbReference type="SMART" id="SM00382">
    <property type="entry name" value="AAA"/>
    <property type="match status" value="1"/>
</dbReference>
<dbReference type="Gene3D" id="3.40.50.300">
    <property type="entry name" value="P-loop containing nucleotide triphosphate hydrolases"/>
    <property type="match status" value="1"/>
</dbReference>
<evidence type="ECO:0000256" key="2">
    <source>
        <dbReference type="ARBA" id="ARBA00022741"/>
    </source>
</evidence>
<dbReference type="GO" id="GO:0016887">
    <property type="term" value="F:ATP hydrolysis activity"/>
    <property type="evidence" value="ECO:0007669"/>
    <property type="project" value="InterPro"/>
</dbReference>
<feature type="domain" description="ABC transporter" evidence="4">
    <location>
        <begin position="5"/>
        <end position="242"/>
    </location>
</feature>
<evidence type="ECO:0000256" key="1">
    <source>
        <dbReference type="ARBA" id="ARBA00022448"/>
    </source>
</evidence>
<dbReference type="RefSeq" id="WP_013256571.1">
    <property type="nucleotide sequence ID" value="NC_014364.1"/>
</dbReference>
<dbReference type="Proteomes" id="UP000002318">
    <property type="component" value="Chromosome"/>
</dbReference>
<organism evidence="5 6">
    <name type="scientific">Sediminispirochaeta smaragdinae (strain DSM 11293 / JCM 15392 / SEBR 4228)</name>
    <name type="common">Spirochaeta smaragdinae</name>
    <dbReference type="NCBI Taxonomy" id="573413"/>
    <lineage>
        <taxon>Bacteria</taxon>
        <taxon>Pseudomonadati</taxon>
        <taxon>Spirochaetota</taxon>
        <taxon>Spirochaetia</taxon>
        <taxon>Spirochaetales</taxon>
        <taxon>Spirochaetaceae</taxon>
        <taxon>Sediminispirochaeta</taxon>
    </lineage>
</organism>
<dbReference type="InterPro" id="IPR003593">
    <property type="entry name" value="AAA+_ATPase"/>
</dbReference>
<dbReference type="KEGG" id="ssm:Spirs_4030"/>
<keyword evidence="3" id="KW-0067">ATP-binding</keyword>
<dbReference type="PANTHER" id="PTHR43023:SF3">
    <property type="entry name" value="PROTEIN TRIGALACTOSYLDIACYLGLYCEROL 3, CHLOROPLASTIC"/>
    <property type="match status" value="1"/>
</dbReference>
<dbReference type="PANTHER" id="PTHR43023">
    <property type="entry name" value="PROTEIN TRIGALACTOSYLDIACYLGLYCEROL 3, CHLOROPLASTIC"/>
    <property type="match status" value="1"/>
</dbReference>
<dbReference type="PROSITE" id="PS50893">
    <property type="entry name" value="ABC_TRANSPORTER_2"/>
    <property type="match status" value="1"/>
</dbReference>
<dbReference type="InterPro" id="IPR027417">
    <property type="entry name" value="P-loop_NTPase"/>
</dbReference>
<dbReference type="AlphaFoldDB" id="E1R9E5"/>
<proteinExistence type="predicted"/>
<dbReference type="HOGENOM" id="CLU_000604_1_22_12"/>
<reference evidence="5 6" key="1">
    <citation type="journal article" date="2010" name="Stand. Genomic Sci.">
        <title>Complete genome sequence of Spirochaeta smaragdinae type strain (SEBR 4228).</title>
        <authorList>
            <person name="Mavromatis K."/>
            <person name="Yasawong M."/>
            <person name="Chertkov O."/>
            <person name="Lapidus A."/>
            <person name="Lucas S."/>
            <person name="Nolan M."/>
            <person name="Del Rio T.G."/>
            <person name="Tice H."/>
            <person name="Cheng J.F."/>
            <person name="Pitluck S."/>
            <person name="Liolios K."/>
            <person name="Ivanova N."/>
            <person name="Tapia R."/>
            <person name="Han C."/>
            <person name="Bruce D."/>
            <person name="Goodwin L."/>
            <person name="Pati A."/>
            <person name="Chen A."/>
            <person name="Palaniappan K."/>
            <person name="Land M."/>
            <person name="Hauser L."/>
            <person name="Chang Y.J."/>
            <person name="Jeffries C.D."/>
            <person name="Detter J.C."/>
            <person name="Rohde M."/>
            <person name="Brambilla E."/>
            <person name="Spring S."/>
            <person name="Goker M."/>
            <person name="Sikorski J."/>
            <person name="Woyke T."/>
            <person name="Bristow J."/>
            <person name="Eisen J.A."/>
            <person name="Markowitz V."/>
            <person name="Hugenholtz P."/>
            <person name="Klenk H.P."/>
            <person name="Kyrpides N.C."/>
        </authorList>
    </citation>
    <scope>NUCLEOTIDE SEQUENCE [LARGE SCALE GENOMIC DNA]</scope>
    <source>
        <strain evidence="6">DSM 11293 / JCM 15392 / SEBR 4228</strain>
    </source>
</reference>
<keyword evidence="2" id="KW-0547">Nucleotide-binding</keyword>
<dbReference type="eggNOG" id="COG1127">
    <property type="taxonomic scope" value="Bacteria"/>
</dbReference>
<dbReference type="SUPFAM" id="SSF52540">
    <property type="entry name" value="P-loop containing nucleoside triphosphate hydrolases"/>
    <property type="match status" value="1"/>
</dbReference>
<protein>
    <submittedName>
        <fullName evidence="5">ABC transporter related protein</fullName>
    </submittedName>
</protein>
<dbReference type="OrthoDB" id="9799337at2"/>
<accession>E1R9E5</accession>